<dbReference type="AlphaFoldDB" id="A0A9D4JG83"/>
<feature type="domain" description="Caspase family p10" evidence="5">
    <location>
        <begin position="183"/>
        <end position="290"/>
    </location>
</feature>
<protein>
    <recommendedName>
        <fullName evidence="9">Caspase family p20 domain-containing protein</fullName>
    </recommendedName>
</protein>
<dbReference type="GO" id="GO:0051604">
    <property type="term" value="P:protein maturation"/>
    <property type="evidence" value="ECO:0007669"/>
    <property type="project" value="UniProtKB-ARBA"/>
</dbReference>
<dbReference type="InterPro" id="IPR015917">
    <property type="entry name" value="Pept_C14A"/>
</dbReference>
<evidence type="ECO:0000256" key="4">
    <source>
        <dbReference type="SAM" id="MobiDB-lite"/>
    </source>
</evidence>
<dbReference type="PANTHER" id="PTHR48169:SF7">
    <property type="entry name" value="CASPASE 10"/>
    <property type="match status" value="1"/>
</dbReference>
<dbReference type="InterPro" id="IPR029030">
    <property type="entry name" value="Caspase-like_dom_sf"/>
</dbReference>
<comment type="caution">
    <text evidence="7">The sequence shown here is derived from an EMBL/GenBank/DDBJ whole genome shotgun (WGS) entry which is preliminary data.</text>
</comment>
<dbReference type="PROSITE" id="PS50208">
    <property type="entry name" value="CASPASE_P20"/>
    <property type="match status" value="1"/>
</dbReference>
<comment type="similarity">
    <text evidence="1 3">Belongs to the peptidase C14A family.</text>
</comment>
<sequence length="292" mass="32795">MIYVMTKLNLDGKPSSTDAGASTAKQKVDGKPSSTDAGASTAKQKAPKYENGTQGFLLILRCSNNKAVSAADAEALKKFFPEKHYIHQDNDCESIDDMIANLGKAKQTLKTEKDIYCFVCAILGNGHKGIIDLTEGEYKIEEIRKTFNNDLDSPYFTGRPKVFLIQAGQGYNLQKSSIKFVDSEIAVHVDADALIAYASTPDYAAFESDKGSYFIQTCVEVFKSKHSSCHLEEMMVIVKEQMSCYRFRLKEPLQQADVRDVRDKKHPYYGTFTQMPCVWTTLTRFLYFKSPD</sequence>
<dbReference type="EMBL" id="JAIWYP010000006">
    <property type="protein sequence ID" value="KAH3808834.1"/>
    <property type="molecule type" value="Genomic_DNA"/>
</dbReference>
<evidence type="ECO:0000313" key="8">
    <source>
        <dbReference type="Proteomes" id="UP000828390"/>
    </source>
</evidence>
<reference evidence="7" key="1">
    <citation type="journal article" date="2019" name="bioRxiv">
        <title>The Genome of the Zebra Mussel, Dreissena polymorpha: A Resource for Invasive Species Research.</title>
        <authorList>
            <person name="McCartney M.A."/>
            <person name="Auch B."/>
            <person name="Kono T."/>
            <person name="Mallez S."/>
            <person name="Zhang Y."/>
            <person name="Obille A."/>
            <person name="Becker A."/>
            <person name="Abrahante J.E."/>
            <person name="Garbe J."/>
            <person name="Badalamenti J.P."/>
            <person name="Herman A."/>
            <person name="Mangelson H."/>
            <person name="Liachko I."/>
            <person name="Sullivan S."/>
            <person name="Sone E.D."/>
            <person name="Koren S."/>
            <person name="Silverstein K.A.T."/>
            <person name="Beckman K.B."/>
            <person name="Gohl D.M."/>
        </authorList>
    </citation>
    <scope>NUCLEOTIDE SEQUENCE</scope>
    <source>
        <strain evidence="7">Duluth1</strain>
        <tissue evidence="7">Whole animal</tissue>
    </source>
</reference>
<dbReference type="SMART" id="SM00115">
    <property type="entry name" value="CASc"/>
    <property type="match status" value="1"/>
</dbReference>
<dbReference type="GO" id="GO:0004197">
    <property type="term" value="F:cysteine-type endopeptidase activity"/>
    <property type="evidence" value="ECO:0007669"/>
    <property type="project" value="InterPro"/>
</dbReference>
<feature type="compositionally biased region" description="Polar residues" evidence="4">
    <location>
        <begin position="32"/>
        <end position="43"/>
    </location>
</feature>
<name>A0A9D4JG83_DREPO</name>
<dbReference type="GO" id="GO:0005737">
    <property type="term" value="C:cytoplasm"/>
    <property type="evidence" value="ECO:0007669"/>
    <property type="project" value="UniProtKB-ARBA"/>
</dbReference>
<accession>A0A9D4JG83</accession>
<dbReference type="InterPro" id="IPR011600">
    <property type="entry name" value="Pept_C14_caspase"/>
</dbReference>
<evidence type="ECO:0000259" key="5">
    <source>
        <dbReference type="PROSITE" id="PS50207"/>
    </source>
</evidence>
<reference evidence="7" key="2">
    <citation type="submission" date="2020-11" db="EMBL/GenBank/DDBJ databases">
        <authorList>
            <person name="McCartney M.A."/>
            <person name="Auch B."/>
            <person name="Kono T."/>
            <person name="Mallez S."/>
            <person name="Becker A."/>
            <person name="Gohl D.M."/>
            <person name="Silverstein K.A.T."/>
            <person name="Koren S."/>
            <person name="Bechman K.B."/>
            <person name="Herman A."/>
            <person name="Abrahante J.E."/>
            <person name="Garbe J."/>
        </authorList>
    </citation>
    <scope>NUCLEOTIDE SEQUENCE</scope>
    <source>
        <strain evidence="7">Duluth1</strain>
        <tissue evidence="7">Whole animal</tissue>
    </source>
</reference>
<dbReference type="Gene3D" id="3.30.70.1470">
    <property type="entry name" value="Caspase-like"/>
    <property type="match status" value="1"/>
</dbReference>
<dbReference type="Gene3D" id="3.40.50.1460">
    <property type="match status" value="1"/>
</dbReference>
<proteinExistence type="inferred from homology"/>
<evidence type="ECO:0008006" key="9">
    <source>
        <dbReference type="Google" id="ProtNLM"/>
    </source>
</evidence>
<dbReference type="SUPFAM" id="SSF52129">
    <property type="entry name" value="Caspase-like"/>
    <property type="match status" value="1"/>
</dbReference>
<organism evidence="7 8">
    <name type="scientific">Dreissena polymorpha</name>
    <name type="common">Zebra mussel</name>
    <name type="synonym">Mytilus polymorpha</name>
    <dbReference type="NCBI Taxonomy" id="45954"/>
    <lineage>
        <taxon>Eukaryota</taxon>
        <taxon>Metazoa</taxon>
        <taxon>Spiralia</taxon>
        <taxon>Lophotrochozoa</taxon>
        <taxon>Mollusca</taxon>
        <taxon>Bivalvia</taxon>
        <taxon>Autobranchia</taxon>
        <taxon>Heteroconchia</taxon>
        <taxon>Euheterodonta</taxon>
        <taxon>Imparidentia</taxon>
        <taxon>Neoheterodontei</taxon>
        <taxon>Myida</taxon>
        <taxon>Dreissenoidea</taxon>
        <taxon>Dreissenidae</taxon>
        <taxon>Dreissena</taxon>
    </lineage>
</organism>
<dbReference type="GO" id="GO:0043067">
    <property type="term" value="P:regulation of programmed cell death"/>
    <property type="evidence" value="ECO:0007669"/>
    <property type="project" value="UniProtKB-ARBA"/>
</dbReference>
<dbReference type="PROSITE" id="PS50207">
    <property type="entry name" value="CASPASE_P10"/>
    <property type="match status" value="1"/>
</dbReference>
<dbReference type="PANTHER" id="PTHR48169">
    <property type="entry name" value="DED DOMAIN-CONTAINING PROTEIN"/>
    <property type="match status" value="1"/>
</dbReference>
<feature type="compositionally biased region" description="Polar residues" evidence="4">
    <location>
        <begin position="14"/>
        <end position="25"/>
    </location>
</feature>
<dbReference type="InterPro" id="IPR001309">
    <property type="entry name" value="Pept_C14_p20"/>
</dbReference>
<dbReference type="Pfam" id="PF00656">
    <property type="entry name" value="Peptidase_C14"/>
    <property type="match status" value="1"/>
</dbReference>
<evidence type="ECO:0000313" key="7">
    <source>
        <dbReference type="EMBL" id="KAH3808834.1"/>
    </source>
</evidence>
<evidence type="ECO:0000256" key="2">
    <source>
        <dbReference type="ARBA" id="ARBA00022703"/>
    </source>
</evidence>
<dbReference type="GO" id="GO:0006915">
    <property type="term" value="P:apoptotic process"/>
    <property type="evidence" value="ECO:0007669"/>
    <property type="project" value="UniProtKB-KW"/>
</dbReference>
<keyword evidence="2" id="KW-0053">Apoptosis</keyword>
<feature type="region of interest" description="Disordered" evidence="4">
    <location>
        <begin position="11"/>
        <end position="45"/>
    </location>
</feature>
<evidence type="ECO:0000256" key="3">
    <source>
        <dbReference type="RuleBase" id="RU003971"/>
    </source>
</evidence>
<feature type="domain" description="Caspase family p20" evidence="6">
    <location>
        <begin position="71"/>
        <end position="172"/>
    </location>
</feature>
<dbReference type="InterPro" id="IPR002138">
    <property type="entry name" value="Pept_C14_p10"/>
</dbReference>
<dbReference type="Proteomes" id="UP000828390">
    <property type="component" value="Unassembled WGS sequence"/>
</dbReference>
<evidence type="ECO:0000259" key="6">
    <source>
        <dbReference type="PROSITE" id="PS50208"/>
    </source>
</evidence>
<evidence type="ECO:0000256" key="1">
    <source>
        <dbReference type="ARBA" id="ARBA00010134"/>
    </source>
</evidence>
<gene>
    <name evidence="7" type="ORF">DPMN_137193</name>
</gene>
<dbReference type="GO" id="GO:0006508">
    <property type="term" value="P:proteolysis"/>
    <property type="evidence" value="ECO:0007669"/>
    <property type="project" value="InterPro"/>
</dbReference>
<keyword evidence="8" id="KW-1185">Reference proteome</keyword>